<feature type="compositionally biased region" description="Gly residues" evidence="1">
    <location>
        <begin position="37"/>
        <end position="54"/>
    </location>
</feature>
<name>B6QNE5_TALMQ</name>
<protein>
    <submittedName>
        <fullName evidence="2">Uncharacterized protein</fullName>
    </submittedName>
</protein>
<evidence type="ECO:0000313" key="2">
    <source>
        <dbReference type="EMBL" id="EEA21433.1"/>
    </source>
</evidence>
<proteinExistence type="predicted"/>
<keyword evidence="3" id="KW-1185">Reference proteome</keyword>
<organism evidence="2 3">
    <name type="scientific">Talaromyces marneffei (strain ATCC 18224 / CBS 334.59 / QM 7333)</name>
    <name type="common">Penicillium marneffei</name>
    <dbReference type="NCBI Taxonomy" id="441960"/>
    <lineage>
        <taxon>Eukaryota</taxon>
        <taxon>Fungi</taxon>
        <taxon>Dikarya</taxon>
        <taxon>Ascomycota</taxon>
        <taxon>Pezizomycotina</taxon>
        <taxon>Eurotiomycetes</taxon>
        <taxon>Eurotiomycetidae</taxon>
        <taxon>Eurotiales</taxon>
        <taxon>Trichocomaceae</taxon>
        <taxon>Talaromyces</taxon>
        <taxon>Talaromyces sect. Talaromyces</taxon>
    </lineage>
</organism>
<dbReference type="HOGENOM" id="CLU_2373452_0_0_1"/>
<feature type="compositionally biased region" description="Polar residues" evidence="1">
    <location>
        <begin position="1"/>
        <end position="11"/>
    </location>
</feature>
<dbReference type="Proteomes" id="UP000001294">
    <property type="component" value="Unassembled WGS sequence"/>
</dbReference>
<sequence>MATPSSSSARTGETRPNHYPISTQGGASGTPTAANNTGGGGGWGDAGFIKGGGGETRKESDGSSSASGDMNHSFAEHKPGCQQGITGKVTDFVNT</sequence>
<evidence type="ECO:0000313" key="3">
    <source>
        <dbReference type="Proteomes" id="UP000001294"/>
    </source>
</evidence>
<dbReference type="EMBL" id="DS995903">
    <property type="protein sequence ID" value="EEA21433.1"/>
    <property type="molecule type" value="Genomic_DNA"/>
</dbReference>
<dbReference type="VEuPathDB" id="FungiDB:PMAA_052410"/>
<reference evidence="3" key="1">
    <citation type="journal article" date="2015" name="Genome Announc.">
        <title>Genome sequence of the AIDS-associated pathogen Penicillium marneffei (ATCC18224) and its near taxonomic relative Talaromyces stipitatus (ATCC10500).</title>
        <authorList>
            <person name="Nierman W.C."/>
            <person name="Fedorova-Abrams N.D."/>
            <person name="Andrianopoulos A."/>
        </authorList>
    </citation>
    <scope>NUCLEOTIDE SEQUENCE [LARGE SCALE GENOMIC DNA]</scope>
    <source>
        <strain evidence="3">ATCC 18224 / CBS 334.59 / QM 7333</strain>
    </source>
</reference>
<dbReference type="AlphaFoldDB" id="B6QNE5"/>
<dbReference type="STRING" id="441960.B6QNE5"/>
<accession>B6QNE5</accession>
<gene>
    <name evidence="2" type="ORF">PMAA_052410</name>
</gene>
<feature type="region of interest" description="Disordered" evidence="1">
    <location>
        <begin position="1"/>
        <end position="95"/>
    </location>
</feature>
<evidence type="ECO:0000256" key="1">
    <source>
        <dbReference type="SAM" id="MobiDB-lite"/>
    </source>
</evidence>